<organism evidence="1">
    <name type="scientific">Eremomyces bilateralis CBS 781.70</name>
    <dbReference type="NCBI Taxonomy" id="1392243"/>
    <lineage>
        <taxon>Eukaryota</taxon>
        <taxon>Fungi</taxon>
        <taxon>Dikarya</taxon>
        <taxon>Ascomycota</taxon>
        <taxon>Pezizomycotina</taxon>
        <taxon>Dothideomycetes</taxon>
        <taxon>Dothideomycetes incertae sedis</taxon>
        <taxon>Eremomycetales</taxon>
        <taxon>Eremomycetaceae</taxon>
        <taxon>Eremomyces</taxon>
    </lineage>
</organism>
<reference evidence="1 3" key="1">
    <citation type="submission" date="2020-01" db="EMBL/GenBank/DDBJ databases">
        <authorList>
            <consortium name="DOE Joint Genome Institute"/>
            <person name="Haridas S."/>
            <person name="Albert R."/>
            <person name="Binder M."/>
            <person name="Bloem J."/>
            <person name="Labutti K."/>
            <person name="Salamov A."/>
            <person name="Andreopoulos B."/>
            <person name="Baker S.E."/>
            <person name="Barry K."/>
            <person name="Bills G."/>
            <person name="Bluhm B.H."/>
            <person name="Cannon C."/>
            <person name="Castanera R."/>
            <person name="Culley D.E."/>
            <person name="Daum C."/>
            <person name="Ezra D."/>
            <person name="Gonzalez J.B."/>
            <person name="Henrissat B."/>
            <person name="Kuo A."/>
            <person name="Liang C."/>
            <person name="Lipzen A."/>
            <person name="Lutzoni F."/>
            <person name="Magnuson J."/>
            <person name="Mondo S."/>
            <person name="Nolan M."/>
            <person name="Ohm R."/>
            <person name="Pangilinan J."/>
            <person name="Park H.-J."/>
            <person name="Ramirez L."/>
            <person name="Alfaro M."/>
            <person name="Sun H."/>
            <person name="Tritt A."/>
            <person name="Yoshinaga Y."/>
            <person name="Zwiers L.-H."/>
            <person name="Turgeon B.G."/>
            <person name="Goodwin S.B."/>
            <person name="Spatafora J.W."/>
            <person name="Crous P.W."/>
            <person name="Grigoriev I.V."/>
        </authorList>
    </citation>
    <scope>NUCLEOTIDE SEQUENCE</scope>
    <source>
        <strain evidence="1 3">CBS 781.70</strain>
    </source>
</reference>
<evidence type="ECO:0000313" key="2">
    <source>
        <dbReference type="Proteomes" id="UP000504638"/>
    </source>
</evidence>
<protein>
    <submittedName>
        <fullName evidence="1 3">Uncharacterized protein</fullName>
    </submittedName>
</protein>
<reference evidence="3" key="2">
    <citation type="submission" date="2020-04" db="EMBL/GenBank/DDBJ databases">
        <authorList>
            <consortium name="NCBI Genome Project"/>
        </authorList>
    </citation>
    <scope>NUCLEOTIDE SEQUENCE</scope>
    <source>
        <strain evidence="3">CBS 781.70</strain>
    </source>
</reference>
<evidence type="ECO:0000313" key="1">
    <source>
        <dbReference type="EMBL" id="KAF1809524.1"/>
    </source>
</evidence>
<reference evidence="3" key="3">
    <citation type="submission" date="2025-04" db="UniProtKB">
        <authorList>
            <consortium name="RefSeq"/>
        </authorList>
    </citation>
    <scope>IDENTIFICATION</scope>
    <source>
        <strain evidence="3">CBS 781.70</strain>
    </source>
</reference>
<evidence type="ECO:0000313" key="3">
    <source>
        <dbReference type="RefSeq" id="XP_033531155.1"/>
    </source>
</evidence>
<sequence>MELAYSEWALLSLYQVKQRRESSYVMIEGTPQIGYTYSFNAIEQPFETYTYFRGIYKLGEYPLLASSPKPWAHKIIERIEKSVVSDLQSLGYLSKLAAFSIHMVQGTDRRKDELQFSSGHDDEVEIRVIISDAPGLELRDSNTGETWRPCPRPGKLQAVGTIGDRFIRDNPNRSIWL</sequence>
<dbReference type="Proteomes" id="UP000504638">
    <property type="component" value="Unplaced"/>
</dbReference>
<name>A0A6G1FUR8_9PEZI</name>
<proteinExistence type="predicted"/>
<dbReference type="AlphaFoldDB" id="A0A6G1FUR8"/>
<dbReference type="GeneID" id="54418833"/>
<accession>A0A6G1FUR8</accession>
<dbReference type="EMBL" id="ML975172">
    <property type="protein sequence ID" value="KAF1809524.1"/>
    <property type="molecule type" value="Genomic_DNA"/>
</dbReference>
<keyword evidence="2" id="KW-1185">Reference proteome</keyword>
<dbReference type="RefSeq" id="XP_033531155.1">
    <property type="nucleotide sequence ID" value="XM_033678263.1"/>
</dbReference>
<gene>
    <name evidence="1 3" type="ORF">P152DRAFT_451971</name>
</gene>